<dbReference type="OrthoDB" id="443318at2759"/>
<comment type="catalytic activity">
    <reaction evidence="10">
        <text>Release of a C-terminal amino acid with broad specificity.</text>
        <dbReference type="EC" id="3.4.16.5"/>
    </reaction>
</comment>
<evidence type="ECO:0000256" key="10">
    <source>
        <dbReference type="ARBA" id="ARBA00052076"/>
    </source>
</evidence>
<dbReference type="FunFam" id="1.10.287.410:FF:000001">
    <property type="entry name" value="Carboxypeptidase Y"/>
    <property type="match status" value="1"/>
</dbReference>
<keyword evidence="5 12" id="KW-0645">Protease</keyword>
<dbReference type="PROSITE" id="PS00560">
    <property type="entry name" value="CARBOXYPEPT_SER_HIS"/>
    <property type="match status" value="1"/>
</dbReference>
<dbReference type="InterPro" id="IPR033124">
    <property type="entry name" value="Ser_caboxypep_his_AS"/>
</dbReference>
<dbReference type="GO" id="GO:0016236">
    <property type="term" value="P:macroautophagy"/>
    <property type="evidence" value="ECO:0007669"/>
    <property type="project" value="EnsemblFungi"/>
</dbReference>
<dbReference type="Gene3D" id="1.10.287.410">
    <property type="match status" value="1"/>
</dbReference>
<dbReference type="GeneID" id="30145990"/>
<evidence type="ECO:0000256" key="8">
    <source>
        <dbReference type="ARBA" id="ARBA00023157"/>
    </source>
</evidence>
<keyword evidence="6" id="KW-0732">Signal</keyword>
<evidence type="ECO:0000256" key="6">
    <source>
        <dbReference type="ARBA" id="ARBA00022729"/>
    </source>
</evidence>
<keyword evidence="4 12" id="KW-0121">Carboxypeptidase</keyword>
<keyword evidence="3" id="KW-0926">Vacuole</keyword>
<comment type="subcellular location">
    <subcellularLocation>
        <location evidence="1">Vacuole</location>
    </subcellularLocation>
</comment>
<dbReference type="Pfam" id="PF00450">
    <property type="entry name" value="Peptidase_S10"/>
    <property type="match status" value="1"/>
</dbReference>
<dbReference type="Proteomes" id="UP000094336">
    <property type="component" value="Unassembled WGS sequence"/>
</dbReference>
<dbReference type="PANTHER" id="PTHR11802:SF113">
    <property type="entry name" value="SERINE CARBOXYPEPTIDASE CTSA-4.1"/>
    <property type="match status" value="1"/>
</dbReference>
<accession>A0A1E3QY75</accession>
<evidence type="ECO:0000256" key="2">
    <source>
        <dbReference type="ARBA" id="ARBA00009431"/>
    </source>
</evidence>
<evidence type="ECO:0000256" key="7">
    <source>
        <dbReference type="ARBA" id="ARBA00022801"/>
    </source>
</evidence>
<proteinExistence type="inferred from homology"/>
<dbReference type="EC" id="3.4.16.-" evidence="12"/>
<evidence type="ECO:0000313" key="14">
    <source>
        <dbReference type="Proteomes" id="UP000094336"/>
    </source>
</evidence>
<keyword evidence="9" id="KW-0325">Glycoprotein</keyword>
<dbReference type="EMBL" id="KV454427">
    <property type="protein sequence ID" value="ODQ82062.1"/>
    <property type="molecule type" value="Genomic_DNA"/>
</dbReference>
<dbReference type="InterPro" id="IPR018202">
    <property type="entry name" value="Ser_caboxypep_ser_AS"/>
</dbReference>
<dbReference type="InterPro" id="IPR029058">
    <property type="entry name" value="AB_hydrolase_fold"/>
</dbReference>
<organism evidence="13 14">
    <name type="scientific">Babjeviella inositovora NRRL Y-12698</name>
    <dbReference type="NCBI Taxonomy" id="984486"/>
    <lineage>
        <taxon>Eukaryota</taxon>
        <taxon>Fungi</taxon>
        <taxon>Dikarya</taxon>
        <taxon>Ascomycota</taxon>
        <taxon>Saccharomycotina</taxon>
        <taxon>Pichiomycetes</taxon>
        <taxon>Serinales incertae sedis</taxon>
        <taxon>Babjeviella</taxon>
    </lineage>
</organism>
<evidence type="ECO:0000313" key="13">
    <source>
        <dbReference type="EMBL" id="ODQ82062.1"/>
    </source>
</evidence>
<comment type="function">
    <text evidence="11">Involved in degradation of small peptides.</text>
</comment>
<name>A0A1E3QY75_9ASCO</name>
<dbReference type="InterPro" id="IPR001563">
    <property type="entry name" value="Peptidase_S10"/>
</dbReference>
<sequence length="529" mass="59770">MKLQTILQWAICLSPVLSDQKVFQFPQKLSIFQEAQLLFDASPLVHDTDVKAVWHELETSMPQKLQAAMDKFQRRGDKVHARPMAKRPTAKHDETVTKTEFPNHALRVKKANPEKLGIDPKVNQYSGYLDILDQDKHFFYYFFESRNDPANDPVILWLNGGPGCSSMTGLFFELGPASIGADLKPIHNPHSWNSNASVIFLEQPVGVGYSYSSKLVGSTDAAAVDVFAFLELFYQKFPQFLRNAFHIAGESYAGHYIPRFASEIINHADRSFELTSVLIGNGITDSLIQYAYYQPMACGKGGYKQVITDEQCTAMDSAFPRCKRLVQSCYDTGSAFACVPAELYCENKLMGPYADTGLNVYDIRMKCENDGENCYKQMDYIDEYMNLDEVKEALGAEVDIYTLCDDTVFRNFIYSGDGPKPFQQYVKELLEHGVPVLLYAGDKDFICNWLGNHAWSDALDYTEHEGFAKTEMKKWHGITGAEGAGEVKNYGNFTFLRVYDAGHMVPFDQPENSLNMVNRWVSGDYTFGN</sequence>
<evidence type="ECO:0000256" key="5">
    <source>
        <dbReference type="ARBA" id="ARBA00022670"/>
    </source>
</evidence>
<dbReference type="Gene3D" id="3.40.50.1820">
    <property type="entry name" value="alpha/beta hydrolase"/>
    <property type="match status" value="1"/>
</dbReference>
<evidence type="ECO:0000256" key="4">
    <source>
        <dbReference type="ARBA" id="ARBA00022645"/>
    </source>
</evidence>
<evidence type="ECO:0000256" key="11">
    <source>
        <dbReference type="ARBA" id="ARBA00058662"/>
    </source>
</evidence>
<dbReference type="PROSITE" id="PS00131">
    <property type="entry name" value="CARBOXYPEPT_SER_SER"/>
    <property type="match status" value="1"/>
</dbReference>
<keyword evidence="7 12" id="KW-0378">Hydrolase</keyword>
<dbReference type="STRING" id="984486.A0A1E3QY75"/>
<evidence type="ECO:0000256" key="1">
    <source>
        <dbReference type="ARBA" id="ARBA00004116"/>
    </source>
</evidence>
<evidence type="ECO:0000256" key="9">
    <source>
        <dbReference type="ARBA" id="ARBA00023180"/>
    </source>
</evidence>
<dbReference type="AlphaFoldDB" id="A0A1E3QY75"/>
<dbReference type="GO" id="GO:0004185">
    <property type="term" value="F:serine-type carboxypeptidase activity"/>
    <property type="evidence" value="ECO:0007669"/>
    <property type="project" value="UniProtKB-UniRule"/>
</dbReference>
<dbReference type="RefSeq" id="XP_018987390.1">
    <property type="nucleotide sequence ID" value="XM_019128137.1"/>
</dbReference>
<evidence type="ECO:0000256" key="3">
    <source>
        <dbReference type="ARBA" id="ARBA00022554"/>
    </source>
</evidence>
<dbReference type="GO" id="GO:0006995">
    <property type="term" value="P:cellular response to nitrogen starvation"/>
    <property type="evidence" value="ECO:0007669"/>
    <property type="project" value="EnsemblFungi"/>
</dbReference>
<dbReference type="GO" id="GO:0031638">
    <property type="term" value="P:zymogen activation"/>
    <property type="evidence" value="ECO:0007669"/>
    <property type="project" value="EnsemblFungi"/>
</dbReference>
<dbReference type="GO" id="GO:0000328">
    <property type="term" value="C:fungal-type vacuole lumen"/>
    <property type="evidence" value="ECO:0007669"/>
    <property type="project" value="EnsemblFungi"/>
</dbReference>
<keyword evidence="8" id="KW-1015">Disulfide bond</keyword>
<dbReference type="GO" id="GO:0046938">
    <property type="term" value="P:phytochelatin biosynthetic process"/>
    <property type="evidence" value="ECO:0007669"/>
    <property type="project" value="EnsemblFungi"/>
</dbReference>
<evidence type="ECO:0000256" key="12">
    <source>
        <dbReference type="RuleBase" id="RU361156"/>
    </source>
</evidence>
<protein>
    <recommendedName>
        <fullName evidence="12">Carboxypeptidase</fullName>
        <ecNumber evidence="12">3.4.16.-</ecNumber>
    </recommendedName>
</protein>
<comment type="similarity">
    <text evidence="2 12">Belongs to the peptidase S10 family.</text>
</comment>
<dbReference type="SUPFAM" id="SSF53474">
    <property type="entry name" value="alpha/beta-Hydrolases"/>
    <property type="match status" value="1"/>
</dbReference>
<dbReference type="PRINTS" id="PR00724">
    <property type="entry name" value="CRBOXYPTASEC"/>
</dbReference>
<gene>
    <name evidence="13" type="ORF">BABINDRAFT_160260</name>
</gene>
<keyword evidence="14" id="KW-1185">Reference proteome</keyword>
<reference evidence="14" key="1">
    <citation type="submission" date="2016-05" db="EMBL/GenBank/DDBJ databases">
        <title>Comparative genomics of biotechnologically important yeasts.</title>
        <authorList>
            <consortium name="DOE Joint Genome Institute"/>
            <person name="Riley R."/>
            <person name="Haridas S."/>
            <person name="Wolfe K.H."/>
            <person name="Lopes M.R."/>
            <person name="Hittinger C.T."/>
            <person name="Goker M."/>
            <person name="Salamov A."/>
            <person name="Wisecaver J."/>
            <person name="Long T.M."/>
            <person name="Aerts A.L."/>
            <person name="Barry K."/>
            <person name="Choi C."/>
            <person name="Clum A."/>
            <person name="Coughlan A.Y."/>
            <person name="Deshpande S."/>
            <person name="Douglass A.P."/>
            <person name="Hanson S.J."/>
            <person name="Klenk H.-P."/>
            <person name="Labutti K."/>
            <person name="Lapidus A."/>
            <person name="Lindquist E."/>
            <person name="Lipzen A."/>
            <person name="Meier-Kolthoff J.P."/>
            <person name="Ohm R.A."/>
            <person name="Otillar R.P."/>
            <person name="Pangilinan J."/>
            <person name="Peng Y."/>
            <person name="Rokas A."/>
            <person name="Rosa C.A."/>
            <person name="Scheuner C."/>
            <person name="Sibirny A.A."/>
            <person name="Slot J.C."/>
            <person name="Stielow J.B."/>
            <person name="Sun H."/>
            <person name="Kurtzman C.P."/>
            <person name="Blackwell M."/>
            <person name="Grigoriev I.V."/>
            <person name="Jeffries T.W."/>
        </authorList>
    </citation>
    <scope>NUCLEOTIDE SEQUENCE [LARGE SCALE GENOMIC DNA]</scope>
    <source>
        <strain evidence="14">NRRL Y-12698</strain>
    </source>
</reference>
<dbReference type="PANTHER" id="PTHR11802">
    <property type="entry name" value="SERINE PROTEASE FAMILY S10 SERINE CARBOXYPEPTIDASE"/>
    <property type="match status" value="1"/>
</dbReference>